<dbReference type="InterPro" id="IPR011009">
    <property type="entry name" value="Kinase-like_dom_sf"/>
</dbReference>
<dbReference type="GO" id="GO:0016020">
    <property type="term" value="C:membrane"/>
    <property type="evidence" value="ECO:0007669"/>
    <property type="project" value="UniProtKB-SubCell"/>
</dbReference>
<evidence type="ECO:0000259" key="13">
    <source>
        <dbReference type="PROSITE" id="PS50011"/>
    </source>
</evidence>
<dbReference type="Proteomes" id="UP001054252">
    <property type="component" value="Unassembled WGS sequence"/>
</dbReference>
<dbReference type="PROSITE" id="PS00108">
    <property type="entry name" value="PROTEIN_KINASE_ST"/>
    <property type="match status" value="1"/>
</dbReference>
<gene>
    <name evidence="14" type="ORF">SLEP1_g47512</name>
</gene>
<keyword evidence="7" id="KW-0418">Kinase</keyword>
<sequence length="586" mass="65800">MTNGFKEKLGEGGFGQVYKAKLQSGRLAAIKILGKSKATGQDFCNEVATIGRIHHVNVVKMIGFCAEGSKRALVYDFMPNGSLDKHIFSTEDNIATLGWEDLYKISLGVARGIEYLHRGCDMQILHFDIKPHNILLDENFTPKISDFGLAKLYPTKGNTVSLTAARGTLGYMAPELFYKNLGSVSYKADVYSYGMLLMEMASKRKNVNPFAEHSSQIHFPSWASEQLNKGMELEIREATEDQKRIAKKMIIIALWCIQMKPIDRPSMNKVIEMLEAELESLQMPPTPFQLYPHATQQDDVTEKTYLTESSSFSSCNDIEIEIGLLIAALLLAISHENCSAKASHQYFHEYTMVHLMSYVCCHLDSHQFCLNTVTILHPNSGKFYVQEIDYNHSMIKVVDPDANQGNYSSLPLYSLGIDKLTIDSNPYYFHPGEAHHFLNCGKPVNDICYVDASSCIDATNSSKSKKRRHLSVYDSIEEFLQGNNNLMSVRYSYSDIKKMTNGSKEKLGEVGFGKVYKARLKSGGLTAVKLLGKSKVTNQDYFSEVATIGRFHHVNVVKPSDRASMNKVVEMLEADLESLEMPPRPF</sequence>
<dbReference type="Gene3D" id="3.30.200.20">
    <property type="entry name" value="Phosphorylase Kinase, domain 1"/>
    <property type="match status" value="2"/>
</dbReference>
<dbReference type="SMART" id="SM00220">
    <property type="entry name" value="S_TKc"/>
    <property type="match status" value="1"/>
</dbReference>
<comment type="caution">
    <text evidence="14">The sequence shown here is derived from an EMBL/GenBank/DDBJ whole genome shotgun (WGS) entry which is preliminary data.</text>
</comment>
<dbReference type="PANTHER" id="PTHR27009">
    <property type="entry name" value="RUST RESISTANCE KINASE LR10-RELATED"/>
    <property type="match status" value="1"/>
</dbReference>
<evidence type="ECO:0000256" key="3">
    <source>
        <dbReference type="ARBA" id="ARBA00022679"/>
    </source>
</evidence>
<keyword evidence="11" id="KW-0325">Glycoprotein</keyword>
<evidence type="ECO:0000256" key="8">
    <source>
        <dbReference type="ARBA" id="ARBA00022840"/>
    </source>
</evidence>
<evidence type="ECO:0000256" key="4">
    <source>
        <dbReference type="ARBA" id="ARBA00022692"/>
    </source>
</evidence>
<keyword evidence="3" id="KW-0808">Transferase</keyword>
<evidence type="ECO:0000256" key="6">
    <source>
        <dbReference type="ARBA" id="ARBA00022741"/>
    </source>
</evidence>
<dbReference type="PROSITE" id="PS50011">
    <property type="entry name" value="PROTEIN_KINASE_DOM"/>
    <property type="match status" value="1"/>
</dbReference>
<dbReference type="AlphaFoldDB" id="A0AAV5LRM0"/>
<keyword evidence="8 12" id="KW-0067">ATP-binding</keyword>
<dbReference type="FunFam" id="1.10.510.10:FF:000590">
    <property type="entry name" value="PR5-like receptor kinase"/>
    <property type="match status" value="1"/>
</dbReference>
<keyword evidence="2" id="KW-0723">Serine/threonine-protein kinase</keyword>
<evidence type="ECO:0000256" key="12">
    <source>
        <dbReference type="PROSITE-ProRule" id="PRU10141"/>
    </source>
</evidence>
<keyword evidence="5" id="KW-0732">Signal</keyword>
<dbReference type="InterPro" id="IPR045874">
    <property type="entry name" value="LRK10/LRL21-25-like"/>
</dbReference>
<evidence type="ECO:0000256" key="7">
    <source>
        <dbReference type="ARBA" id="ARBA00022777"/>
    </source>
</evidence>
<evidence type="ECO:0000256" key="9">
    <source>
        <dbReference type="ARBA" id="ARBA00022989"/>
    </source>
</evidence>
<dbReference type="GO" id="GO:0005524">
    <property type="term" value="F:ATP binding"/>
    <property type="evidence" value="ECO:0007669"/>
    <property type="project" value="UniProtKB-UniRule"/>
</dbReference>
<keyword evidence="10" id="KW-0472">Membrane</keyword>
<feature type="domain" description="Protein kinase" evidence="13">
    <location>
        <begin position="3"/>
        <end position="278"/>
    </location>
</feature>
<evidence type="ECO:0000256" key="10">
    <source>
        <dbReference type="ARBA" id="ARBA00023136"/>
    </source>
</evidence>
<organism evidence="14 15">
    <name type="scientific">Rubroshorea leprosula</name>
    <dbReference type="NCBI Taxonomy" id="152421"/>
    <lineage>
        <taxon>Eukaryota</taxon>
        <taxon>Viridiplantae</taxon>
        <taxon>Streptophyta</taxon>
        <taxon>Embryophyta</taxon>
        <taxon>Tracheophyta</taxon>
        <taxon>Spermatophyta</taxon>
        <taxon>Magnoliopsida</taxon>
        <taxon>eudicotyledons</taxon>
        <taxon>Gunneridae</taxon>
        <taxon>Pentapetalae</taxon>
        <taxon>rosids</taxon>
        <taxon>malvids</taxon>
        <taxon>Malvales</taxon>
        <taxon>Dipterocarpaceae</taxon>
        <taxon>Rubroshorea</taxon>
    </lineage>
</organism>
<dbReference type="InterPro" id="IPR000719">
    <property type="entry name" value="Prot_kinase_dom"/>
</dbReference>
<evidence type="ECO:0000256" key="11">
    <source>
        <dbReference type="ARBA" id="ARBA00023180"/>
    </source>
</evidence>
<keyword evidence="6 12" id="KW-0547">Nucleotide-binding</keyword>
<dbReference type="Pfam" id="PF00069">
    <property type="entry name" value="Pkinase"/>
    <property type="match status" value="1"/>
</dbReference>
<protein>
    <recommendedName>
        <fullName evidence="13">Protein kinase domain-containing protein</fullName>
    </recommendedName>
</protein>
<feature type="binding site" evidence="12">
    <location>
        <position position="31"/>
    </location>
    <ligand>
        <name>ATP</name>
        <dbReference type="ChEBI" id="CHEBI:30616"/>
    </ligand>
</feature>
<reference evidence="14 15" key="1">
    <citation type="journal article" date="2021" name="Commun. Biol.">
        <title>The genome of Shorea leprosula (Dipterocarpaceae) highlights the ecological relevance of drought in aseasonal tropical rainforests.</title>
        <authorList>
            <person name="Ng K.K.S."/>
            <person name="Kobayashi M.J."/>
            <person name="Fawcett J.A."/>
            <person name="Hatakeyama M."/>
            <person name="Paape T."/>
            <person name="Ng C.H."/>
            <person name="Ang C.C."/>
            <person name="Tnah L.H."/>
            <person name="Lee C.T."/>
            <person name="Nishiyama T."/>
            <person name="Sese J."/>
            <person name="O'Brien M.J."/>
            <person name="Copetti D."/>
            <person name="Mohd Noor M.I."/>
            <person name="Ong R.C."/>
            <person name="Putra M."/>
            <person name="Sireger I.Z."/>
            <person name="Indrioko S."/>
            <person name="Kosugi Y."/>
            <person name="Izuno A."/>
            <person name="Isagi Y."/>
            <person name="Lee S.L."/>
            <person name="Shimizu K.K."/>
        </authorList>
    </citation>
    <scope>NUCLEOTIDE SEQUENCE [LARGE SCALE GENOMIC DNA]</scope>
    <source>
        <strain evidence="14">214</strain>
    </source>
</reference>
<name>A0AAV5LRM0_9ROSI</name>
<evidence type="ECO:0000313" key="14">
    <source>
        <dbReference type="EMBL" id="GKV39795.1"/>
    </source>
</evidence>
<evidence type="ECO:0000256" key="1">
    <source>
        <dbReference type="ARBA" id="ARBA00004479"/>
    </source>
</evidence>
<keyword evidence="15" id="KW-1185">Reference proteome</keyword>
<proteinExistence type="predicted"/>
<evidence type="ECO:0000313" key="15">
    <source>
        <dbReference type="Proteomes" id="UP001054252"/>
    </source>
</evidence>
<keyword evidence="4" id="KW-0812">Transmembrane</keyword>
<comment type="subcellular location">
    <subcellularLocation>
        <location evidence="1">Membrane</location>
        <topology evidence="1">Single-pass type I membrane protein</topology>
    </subcellularLocation>
</comment>
<dbReference type="SUPFAM" id="SSF56112">
    <property type="entry name" value="Protein kinase-like (PK-like)"/>
    <property type="match status" value="2"/>
</dbReference>
<evidence type="ECO:0000256" key="2">
    <source>
        <dbReference type="ARBA" id="ARBA00022527"/>
    </source>
</evidence>
<evidence type="ECO:0000256" key="5">
    <source>
        <dbReference type="ARBA" id="ARBA00022729"/>
    </source>
</evidence>
<keyword evidence="9" id="KW-1133">Transmembrane helix</keyword>
<dbReference type="EMBL" id="BPVZ01000136">
    <property type="protein sequence ID" value="GKV39795.1"/>
    <property type="molecule type" value="Genomic_DNA"/>
</dbReference>
<dbReference type="GO" id="GO:0004674">
    <property type="term" value="F:protein serine/threonine kinase activity"/>
    <property type="evidence" value="ECO:0007669"/>
    <property type="project" value="UniProtKB-KW"/>
</dbReference>
<dbReference type="PROSITE" id="PS00107">
    <property type="entry name" value="PROTEIN_KINASE_ATP"/>
    <property type="match status" value="1"/>
</dbReference>
<dbReference type="Gene3D" id="1.10.510.10">
    <property type="entry name" value="Transferase(Phosphotransferase) domain 1"/>
    <property type="match status" value="1"/>
</dbReference>
<accession>A0AAV5LRM0</accession>
<dbReference type="InterPro" id="IPR008271">
    <property type="entry name" value="Ser/Thr_kinase_AS"/>
</dbReference>
<dbReference type="InterPro" id="IPR017441">
    <property type="entry name" value="Protein_kinase_ATP_BS"/>
</dbReference>